<evidence type="ECO:0000256" key="1">
    <source>
        <dbReference type="SAM" id="Phobius"/>
    </source>
</evidence>
<organism evidence="4">
    <name type="scientific">Notodromas monacha</name>
    <dbReference type="NCBI Taxonomy" id="399045"/>
    <lineage>
        <taxon>Eukaryota</taxon>
        <taxon>Metazoa</taxon>
        <taxon>Ecdysozoa</taxon>
        <taxon>Arthropoda</taxon>
        <taxon>Crustacea</taxon>
        <taxon>Oligostraca</taxon>
        <taxon>Ostracoda</taxon>
        <taxon>Podocopa</taxon>
        <taxon>Podocopida</taxon>
        <taxon>Cypridocopina</taxon>
        <taxon>Cypridoidea</taxon>
        <taxon>Cyprididae</taxon>
        <taxon>Notodromas</taxon>
    </lineage>
</organism>
<gene>
    <name evidence="3" type="ORF">NMOB1V02_LOCUS13766</name>
    <name evidence="4" type="ORF">NMOB1V02_LOCUS13767</name>
</gene>
<evidence type="ECO:0000313" key="4">
    <source>
        <dbReference type="EMBL" id="CAD7286165.1"/>
    </source>
</evidence>
<keyword evidence="1" id="KW-0812">Transmembrane</keyword>
<reference evidence="4" key="1">
    <citation type="submission" date="2020-11" db="EMBL/GenBank/DDBJ databases">
        <authorList>
            <person name="Tran Van P."/>
        </authorList>
    </citation>
    <scope>NUCLEOTIDE SEQUENCE</scope>
</reference>
<dbReference type="EMBL" id="CAJPEX010054516">
    <property type="protein sequence ID" value="CAG0926316.1"/>
    <property type="molecule type" value="Genomic_DNA"/>
</dbReference>
<dbReference type="EMBL" id="OA936558">
    <property type="protein sequence ID" value="CAD7286165.1"/>
    <property type="molecule type" value="Genomic_DNA"/>
</dbReference>
<protein>
    <recommendedName>
        <fullName evidence="2">SSD domain-containing protein</fullName>
    </recommendedName>
</protein>
<proteinExistence type="predicted"/>
<dbReference type="AlphaFoldDB" id="A0A7R9C523"/>
<evidence type="ECO:0000313" key="3">
    <source>
        <dbReference type="EMBL" id="CAD7286164.1"/>
    </source>
</evidence>
<dbReference type="Proteomes" id="UP000678499">
    <property type="component" value="Unassembled WGS sequence"/>
</dbReference>
<dbReference type="EMBL" id="CAJPEX010054521">
    <property type="protein sequence ID" value="CAG0926317.1"/>
    <property type="molecule type" value="Genomic_DNA"/>
</dbReference>
<keyword evidence="1" id="KW-1133">Transmembrane helix</keyword>
<dbReference type="EMBL" id="OA936553">
    <property type="protein sequence ID" value="CAD7286164.1"/>
    <property type="molecule type" value="Genomic_DNA"/>
</dbReference>
<dbReference type="OrthoDB" id="6510177at2759"/>
<feature type="transmembrane region" description="Helical" evidence="1">
    <location>
        <begin position="6"/>
        <end position="35"/>
    </location>
</feature>
<evidence type="ECO:0000259" key="2">
    <source>
        <dbReference type="PROSITE" id="PS50156"/>
    </source>
</evidence>
<keyword evidence="1" id="KW-0472">Membrane</keyword>
<keyword evidence="5" id="KW-1185">Reference proteome</keyword>
<dbReference type="InterPro" id="IPR000731">
    <property type="entry name" value="SSD"/>
</dbReference>
<feature type="non-terminal residue" evidence="4">
    <location>
        <position position="1"/>
    </location>
</feature>
<accession>A0A7R9C523</accession>
<evidence type="ECO:0000313" key="5">
    <source>
        <dbReference type="Proteomes" id="UP000678499"/>
    </source>
</evidence>
<name>A0A7R9C523_9CRUS</name>
<dbReference type="PROSITE" id="PS50156">
    <property type="entry name" value="SSD"/>
    <property type="match status" value="1"/>
</dbReference>
<feature type="domain" description="SSD" evidence="2">
    <location>
        <begin position="1"/>
        <end position="35"/>
    </location>
</feature>
<sequence>MLPIKYFTVFGLNSAVGVGFAYIYTLTFFGAFLALMGKFEEQQRNSITLMRMSRGRDIMDPQSDEKP</sequence>